<evidence type="ECO:0000259" key="5">
    <source>
        <dbReference type="Pfam" id="PF00561"/>
    </source>
</evidence>
<name>A0A4Q1BNJ2_TREME</name>
<dbReference type="HAMAP" id="MF_00296">
    <property type="entry name" value="MetX_acyltransf"/>
    <property type="match status" value="1"/>
</dbReference>
<dbReference type="Pfam" id="PF00561">
    <property type="entry name" value="Abhydrolase_1"/>
    <property type="match status" value="1"/>
</dbReference>
<sequence length="528" mass="57657">MSSEQPIKNPYADLISQEISIIPSFTLESGVTLQNLPVAYKTWGTLNDAKDNCLVLCHALTGSADVEDWWGPLLGPDRAFDPTRFFIFCGNVIGSPYGTISSVTLNPETNRPYGPEMPGSSVKDDVRLHYIILRRLGVESIAAVVGGSMGGMTTLEYPLNTPPGFVKAIIPLATSARHSAWCISWGEAQRQSIYSDPEYKDGYYFETPTGVDLTRQPARGLAAARMAALLTYRSRDSFENRFGRRAGVGKPNKVPKGGVRIMGGPETTDPNAPGESDLARSPREIAWREHNDGHKISGAGPSRRGSESSTGSSVVKDGETTLIVDNIKSKTQAGDGQSKLGTGGERAPKIFSAQSYLRYQGDKFTGRFDANCYIHITRKLDTHDLSHPSAFPLSPAQPTLSSTLIPPEDPEDPEQIFAALHKALSLLPPALVIGIESDGLFTTTEQKELAAHIPDAELVVIPSPDGHDGFLLEFEAINGWIDGWMRRKMPTFFAQRVISLDEYDKGEEGWDIKKESVFGEAEADVTRW</sequence>
<dbReference type="Proteomes" id="UP000289152">
    <property type="component" value="Unassembled WGS sequence"/>
</dbReference>
<dbReference type="PANTHER" id="PTHR32268">
    <property type="entry name" value="HOMOSERINE O-ACETYLTRANSFERASE"/>
    <property type="match status" value="1"/>
</dbReference>
<feature type="region of interest" description="Disordered" evidence="4">
    <location>
        <begin position="243"/>
        <end position="320"/>
    </location>
</feature>
<gene>
    <name evidence="6" type="ORF">M231_03399</name>
</gene>
<dbReference type="GO" id="GO:0009092">
    <property type="term" value="P:homoserine metabolic process"/>
    <property type="evidence" value="ECO:0007669"/>
    <property type="project" value="TreeGrafter"/>
</dbReference>
<dbReference type="InterPro" id="IPR029058">
    <property type="entry name" value="AB_hydrolase_fold"/>
</dbReference>
<organism evidence="6 7">
    <name type="scientific">Tremella mesenterica</name>
    <name type="common">Jelly fungus</name>
    <dbReference type="NCBI Taxonomy" id="5217"/>
    <lineage>
        <taxon>Eukaryota</taxon>
        <taxon>Fungi</taxon>
        <taxon>Dikarya</taxon>
        <taxon>Basidiomycota</taxon>
        <taxon>Agaricomycotina</taxon>
        <taxon>Tremellomycetes</taxon>
        <taxon>Tremellales</taxon>
        <taxon>Tremellaceae</taxon>
        <taxon>Tremella</taxon>
    </lineage>
</organism>
<dbReference type="OrthoDB" id="191364at2759"/>
<dbReference type="NCBIfam" id="TIGR01392">
    <property type="entry name" value="homoserO_Ac_trn"/>
    <property type="match status" value="1"/>
</dbReference>
<dbReference type="InterPro" id="IPR008220">
    <property type="entry name" value="HAT_MetX-like"/>
</dbReference>
<feature type="active site" description="Nucleophile" evidence="3">
    <location>
        <position position="148"/>
    </location>
</feature>
<feature type="compositionally biased region" description="Basic and acidic residues" evidence="4">
    <location>
        <begin position="277"/>
        <end position="295"/>
    </location>
</feature>
<feature type="active site" evidence="3">
    <location>
        <position position="467"/>
    </location>
</feature>
<dbReference type="SUPFAM" id="SSF53474">
    <property type="entry name" value="alpha/beta-Hydrolases"/>
    <property type="match status" value="1"/>
</dbReference>
<evidence type="ECO:0000256" key="1">
    <source>
        <dbReference type="ARBA" id="ARBA00006886"/>
    </source>
</evidence>
<dbReference type="InParanoid" id="A0A4Q1BNJ2"/>
<dbReference type="AlphaFoldDB" id="A0A4Q1BNJ2"/>
<comment type="similarity">
    <text evidence="1">Belongs to the AB hydrolase superfamily. MetX family.</text>
</comment>
<dbReference type="STRING" id="5217.A0A4Q1BNJ2"/>
<evidence type="ECO:0000313" key="6">
    <source>
        <dbReference type="EMBL" id="RXK39320.1"/>
    </source>
</evidence>
<comment type="caution">
    <text evidence="6">The sequence shown here is derived from an EMBL/GenBank/DDBJ whole genome shotgun (WGS) entry which is preliminary data.</text>
</comment>
<dbReference type="PIRSF" id="PIRSF000443">
    <property type="entry name" value="Homoser_Ac_trans"/>
    <property type="match status" value="1"/>
</dbReference>
<dbReference type="PANTHER" id="PTHR32268:SF11">
    <property type="entry name" value="HOMOSERINE O-ACETYLTRANSFERASE"/>
    <property type="match status" value="1"/>
</dbReference>
<dbReference type="EMBL" id="SDIL01000033">
    <property type="protein sequence ID" value="RXK39320.1"/>
    <property type="molecule type" value="Genomic_DNA"/>
</dbReference>
<dbReference type="FunCoup" id="A0A4Q1BNJ2">
    <property type="interactions" value="118"/>
</dbReference>
<proteinExistence type="inferred from homology"/>
<keyword evidence="2 6" id="KW-0808">Transferase</keyword>
<evidence type="ECO:0000256" key="2">
    <source>
        <dbReference type="ARBA" id="ARBA00022679"/>
    </source>
</evidence>
<dbReference type="VEuPathDB" id="FungiDB:TREMEDRAFT_38232"/>
<evidence type="ECO:0000256" key="3">
    <source>
        <dbReference type="PIRSR" id="PIRSR000443-1"/>
    </source>
</evidence>
<accession>A0A4Q1BNJ2</accession>
<dbReference type="InterPro" id="IPR000073">
    <property type="entry name" value="AB_hydrolase_1"/>
</dbReference>
<evidence type="ECO:0000313" key="7">
    <source>
        <dbReference type="Proteomes" id="UP000289152"/>
    </source>
</evidence>
<feature type="domain" description="AB hydrolase-1" evidence="5">
    <location>
        <begin position="54"/>
        <end position="211"/>
    </location>
</feature>
<dbReference type="GO" id="GO:0009086">
    <property type="term" value="P:methionine biosynthetic process"/>
    <property type="evidence" value="ECO:0007669"/>
    <property type="project" value="TreeGrafter"/>
</dbReference>
<dbReference type="Gene3D" id="3.40.50.1820">
    <property type="entry name" value="alpha/beta hydrolase"/>
    <property type="match status" value="1"/>
</dbReference>
<dbReference type="GO" id="GO:0004414">
    <property type="term" value="F:homoserine O-acetyltransferase activity"/>
    <property type="evidence" value="ECO:0007669"/>
    <property type="project" value="TreeGrafter"/>
</dbReference>
<protein>
    <submittedName>
        <fullName evidence="6">Homoserine O-acetyltransferase</fullName>
    </submittedName>
</protein>
<evidence type="ECO:0000256" key="4">
    <source>
        <dbReference type="SAM" id="MobiDB-lite"/>
    </source>
</evidence>
<feature type="compositionally biased region" description="Low complexity" evidence="4">
    <location>
        <begin position="248"/>
        <end position="259"/>
    </location>
</feature>
<feature type="active site" evidence="3">
    <location>
        <position position="438"/>
    </location>
</feature>
<reference evidence="6 7" key="1">
    <citation type="submission" date="2016-06" db="EMBL/GenBank/DDBJ databases">
        <title>Evolution of pathogenesis and genome organization in the Tremellales.</title>
        <authorList>
            <person name="Cuomo C."/>
            <person name="Litvintseva A."/>
            <person name="Heitman J."/>
            <person name="Chen Y."/>
            <person name="Sun S."/>
            <person name="Springer D."/>
            <person name="Dromer F."/>
            <person name="Young S."/>
            <person name="Zeng Q."/>
            <person name="Chapman S."/>
            <person name="Gujja S."/>
            <person name="Saif S."/>
            <person name="Birren B."/>
        </authorList>
    </citation>
    <scope>NUCLEOTIDE SEQUENCE [LARGE SCALE GENOMIC DNA]</scope>
    <source>
        <strain evidence="6 7">ATCC 28783</strain>
    </source>
</reference>
<keyword evidence="7" id="KW-1185">Reference proteome</keyword>